<dbReference type="InterPro" id="IPR009057">
    <property type="entry name" value="Homeodomain-like_sf"/>
</dbReference>
<keyword evidence="6" id="KW-1185">Reference proteome</keyword>
<dbReference type="PANTHER" id="PTHR30055">
    <property type="entry name" value="HTH-TYPE TRANSCRIPTIONAL REGULATOR RUTR"/>
    <property type="match status" value="1"/>
</dbReference>
<evidence type="ECO:0000256" key="3">
    <source>
        <dbReference type="ARBA" id="ARBA00023163"/>
    </source>
</evidence>
<keyword evidence="3" id="KW-0804">Transcription</keyword>
<evidence type="ECO:0000313" key="5">
    <source>
        <dbReference type="EMBL" id="MFE1351766.1"/>
    </source>
</evidence>
<dbReference type="SUPFAM" id="SSF46689">
    <property type="entry name" value="Homeodomain-like"/>
    <property type="match status" value="1"/>
</dbReference>
<keyword evidence="2" id="KW-0238">DNA-binding</keyword>
<dbReference type="InterPro" id="IPR004111">
    <property type="entry name" value="Repressor_TetR_C"/>
</dbReference>
<feature type="domain" description="Tetracycline repressor TetR C-terminal" evidence="4">
    <location>
        <begin position="92"/>
        <end position="213"/>
    </location>
</feature>
<evidence type="ECO:0000313" key="6">
    <source>
        <dbReference type="Proteomes" id="UP001599542"/>
    </source>
</evidence>
<evidence type="ECO:0000256" key="2">
    <source>
        <dbReference type="ARBA" id="ARBA00023125"/>
    </source>
</evidence>
<dbReference type="InterPro" id="IPR050109">
    <property type="entry name" value="HTH-type_TetR-like_transc_reg"/>
</dbReference>
<reference evidence="5 6" key="1">
    <citation type="submission" date="2024-09" db="EMBL/GenBank/DDBJ databases">
        <title>The Natural Products Discovery Center: Release of the First 8490 Sequenced Strains for Exploring Actinobacteria Biosynthetic Diversity.</title>
        <authorList>
            <person name="Kalkreuter E."/>
            <person name="Kautsar S.A."/>
            <person name="Yang D."/>
            <person name="Bader C.D."/>
            <person name="Teijaro C.N."/>
            <person name="Fluegel L."/>
            <person name="Davis C.M."/>
            <person name="Simpson J.R."/>
            <person name="Lauterbach L."/>
            <person name="Steele A.D."/>
            <person name="Gui C."/>
            <person name="Meng S."/>
            <person name="Li G."/>
            <person name="Viehrig K."/>
            <person name="Ye F."/>
            <person name="Su P."/>
            <person name="Kiefer A.F."/>
            <person name="Nichols A."/>
            <person name="Cepeda A.J."/>
            <person name="Yan W."/>
            <person name="Fan B."/>
            <person name="Jiang Y."/>
            <person name="Adhikari A."/>
            <person name="Zheng C.-J."/>
            <person name="Schuster L."/>
            <person name="Cowan T.M."/>
            <person name="Smanski M.J."/>
            <person name="Chevrette M.G."/>
            <person name="De Carvalho L.P.S."/>
            <person name="Shen B."/>
        </authorList>
    </citation>
    <scope>NUCLEOTIDE SEQUENCE [LARGE SCALE GENOMIC DNA]</scope>
    <source>
        <strain evidence="5 6">NPDC058753</strain>
    </source>
</reference>
<proteinExistence type="predicted"/>
<comment type="caution">
    <text evidence="5">The sequence shown here is derived from an EMBL/GenBank/DDBJ whole genome shotgun (WGS) entry which is preliminary data.</text>
</comment>
<dbReference type="PANTHER" id="PTHR30055:SF151">
    <property type="entry name" value="TRANSCRIPTIONAL REGULATORY PROTEIN"/>
    <property type="match status" value="1"/>
</dbReference>
<dbReference type="EMBL" id="JBHYPX010000010">
    <property type="protein sequence ID" value="MFE1351766.1"/>
    <property type="molecule type" value="Genomic_DNA"/>
</dbReference>
<name>A0ABW6GGA1_9ACTN</name>
<dbReference type="SUPFAM" id="SSF48498">
    <property type="entry name" value="Tetracyclin repressor-like, C-terminal domain"/>
    <property type="match status" value="1"/>
</dbReference>
<keyword evidence="1" id="KW-0805">Transcription regulation</keyword>
<dbReference type="InterPro" id="IPR036271">
    <property type="entry name" value="Tet_transcr_reg_TetR-rel_C_sf"/>
</dbReference>
<evidence type="ECO:0000256" key="1">
    <source>
        <dbReference type="ARBA" id="ARBA00023015"/>
    </source>
</evidence>
<dbReference type="Proteomes" id="UP001599542">
    <property type="component" value="Unassembled WGS sequence"/>
</dbReference>
<sequence>MPRPRSLTTAQIAAAALAVIDRDGLPALSMRTVAAELDRRTMALYRYVEDREELECLVVDLALGSVLGGAPGGVPDRAAPPAAPTAAAAGPRARLLVLLELMREAVGAHPGVLPLAVRHHGGCPSALRWRERLLEALADAGLDAPRRAAALHALVSYVIGALELEHQATATATPAGTPAPEVFPLLAAALATRAATDPARAFTDGARTVLDGLGLGPGPGPGPELG</sequence>
<protein>
    <submittedName>
        <fullName evidence="5">TetR/AcrR family transcriptional regulator C-terminal domain-containing protein</fullName>
    </submittedName>
</protein>
<gene>
    <name evidence="5" type="ORF">ACFW6T_07215</name>
</gene>
<organism evidence="5 6">
    <name type="scientific">Kitasatospora phosalacinea</name>
    <dbReference type="NCBI Taxonomy" id="2065"/>
    <lineage>
        <taxon>Bacteria</taxon>
        <taxon>Bacillati</taxon>
        <taxon>Actinomycetota</taxon>
        <taxon>Actinomycetes</taxon>
        <taxon>Kitasatosporales</taxon>
        <taxon>Streptomycetaceae</taxon>
        <taxon>Kitasatospora</taxon>
    </lineage>
</organism>
<accession>A0ABW6GGA1</accession>
<dbReference type="Gene3D" id="1.10.357.10">
    <property type="entry name" value="Tetracycline Repressor, domain 2"/>
    <property type="match status" value="1"/>
</dbReference>
<evidence type="ECO:0000259" key="4">
    <source>
        <dbReference type="Pfam" id="PF02909"/>
    </source>
</evidence>
<dbReference type="RefSeq" id="WP_380322284.1">
    <property type="nucleotide sequence ID" value="NZ_JBHYPW010000017.1"/>
</dbReference>
<dbReference type="Gene3D" id="1.10.10.60">
    <property type="entry name" value="Homeodomain-like"/>
    <property type="match status" value="1"/>
</dbReference>
<dbReference type="Pfam" id="PF02909">
    <property type="entry name" value="TetR_C_1"/>
    <property type="match status" value="1"/>
</dbReference>